<accession>A0A397SH92</accession>
<evidence type="ECO:0000313" key="2">
    <source>
        <dbReference type="Proteomes" id="UP000265703"/>
    </source>
</evidence>
<organism evidence="1 2">
    <name type="scientific">Glomus cerebriforme</name>
    <dbReference type="NCBI Taxonomy" id="658196"/>
    <lineage>
        <taxon>Eukaryota</taxon>
        <taxon>Fungi</taxon>
        <taxon>Fungi incertae sedis</taxon>
        <taxon>Mucoromycota</taxon>
        <taxon>Glomeromycotina</taxon>
        <taxon>Glomeromycetes</taxon>
        <taxon>Glomerales</taxon>
        <taxon>Glomeraceae</taxon>
        <taxon>Glomus</taxon>
    </lineage>
</organism>
<reference evidence="1 2" key="1">
    <citation type="submission" date="2018-06" db="EMBL/GenBank/DDBJ databases">
        <title>Comparative genomics reveals the genomic features of Rhizophagus irregularis, R. cerebriforme, R. diaphanum and Gigaspora rosea, and their symbiotic lifestyle signature.</title>
        <authorList>
            <person name="Morin E."/>
            <person name="San Clemente H."/>
            <person name="Chen E.C.H."/>
            <person name="De La Providencia I."/>
            <person name="Hainaut M."/>
            <person name="Kuo A."/>
            <person name="Kohler A."/>
            <person name="Murat C."/>
            <person name="Tang N."/>
            <person name="Roy S."/>
            <person name="Loubradou J."/>
            <person name="Henrissat B."/>
            <person name="Grigoriev I.V."/>
            <person name="Corradi N."/>
            <person name="Roux C."/>
            <person name="Martin F.M."/>
        </authorList>
    </citation>
    <scope>NUCLEOTIDE SEQUENCE [LARGE SCALE GENOMIC DNA]</scope>
    <source>
        <strain evidence="1 2">DAOM 227022</strain>
    </source>
</reference>
<dbReference type="Proteomes" id="UP000265703">
    <property type="component" value="Unassembled WGS sequence"/>
</dbReference>
<proteinExistence type="predicted"/>
<evidence type="ECO:0000313" key="1">
    <source>
        <dbReference type="EMBL" id="RIA85610.1"/>
    </source>
</evidence>
<keyword evidence="2" id="KW-1185">Reference proteome</keyword>
<name>A0A397SH92_9GLOM</name>
<dbReference type="OrthoDB" id="2342693at2759"/>
<dbReference type="AlphaFoldDB" id="A0A397SH92"/>
<protein>
    <submittedName>
        <fullName evidence="1">Uncharacterized protein</fullName>
    </submittedName>
</protein>
<dbReference type="EMBL" id="QKYT01000415">
    <property type="protein sequence ID" value="RIA85610.1"/>
    <property type="molecule type" value="Genomic_DNA"/>
</dbReference>
<sequence>MYYRVEEFEKFFQELADAEKDDYDDWSMVDQEEKLDAPIEQIAIGVIKKRVFGFRIPFIEHHALIVKTPHGLISLHYERNKNGPILNQHVNLNDWELTRFFTPRDDVTMANLYQDVEKFWIFPKFRFIQNILPGLFEPRIVKMLRREWARISLVQKTVFNVMQGIKKCRNKVDSFMTYIRKIFSRFLYVISFFFLFK</sequence>
<gene>
    <name evidence="1" type="ORF">C1645_741453</name>
</gene>
<comment type="caution">
    <text evidence="1">The sequence shown here is derived from an EMBL/GenBank/DDBJ whole genome shotgun (WGS) entry which is preliminary data.</text>
</comment>